<evidence type="ECO:0000313" key="5">
    <source>
        <dbReference type="Proteomes" id="UP000694621"/>
    </source>
</evidence>
<dbReference type="AlphaFoldDB" id="A0A8B9H985"/>
<evidence type="ECO:0000313" key="3">
    <source>
        <dbReference type="EMBL" id="KAG9277490.1"/>
    </source>
</evidence>
<reference evidence="3 6" key="1">
    <citation type="submission" date="2021-07" db="EMBL/GenBank/DDBJ databases">
        <authorList>
            <person name="Imarazene B."/>
            <person name="Zahm M."/>
            <person name="Klopp C."/>
            <person name="Cabau C."/>
            <person name="Beille S."/>
            <person name="Jouanno E."/>
            <person name="Castinel A."/>
            <person name="Lluch J."/>
            <person name="Gil L."/>
            <person name="Kuchtly C."/>
            <person name="Lopez Roques C."/>
            <person name="Donnadieu C."/>
            <person name="Parrinello H."/>
            <person name="Journot L."/>
            <person name="Du K."/>
            <person name="Schartl M."/>
            <person name="Retaux S."/>
            <person name="Guiguen Y."/>
        </authorList>
    </citation>
    <scope>NUCLEOTIDE SEQUENCE [LARGE SCALE GENOMIC DNA]</scope>
    <source>
        <strain evidence="3">Pach_M1</strain>
        <tissue evidence="3">Testis</tissue>
    </source>
</reference>
<name>A0A8B9H985_ASTMX</name>
<dbReference type="PANTHER" id="PTHR18929:SF253">
    <property type="entry name" value="ENDOPLASMIC RETICULUM RESIDENT PROTEIN 27"/>
    <property type="match status" value="1"/>
</dbReference>
<sequence>MCLFLLFSLLATCSFAEDKVSTDSALPRLANVAAAEAFIDSAEVVIIGFFETDEGHGYKEFLAAVEEMKTLPAALCSVKEVWANYSIESDTIALFRKADKHQENLLLEKIKKLDTDGLVRFFTINNIRYITEYNQASAVGLFQSEVKVHLLLFANRGSADYKPLQEKLAALAPHYTGKMLFVLINGKVKSNERALGYFNLKPGDLPRVGIYDADSDKTFLLPEGEISTERVQNFCDSFISGELQKEKESEENKKKSEL</sequence>
<dbReference type="Proteomes" id="UP000694621">
    <property type="component" value="Unplaced"/>
</dbReference>
<evidence type="ECO:0000256" key="1">
    <source>
        <dbReference type="ARBA" id="ARBA00006347"/>
    </source>
</evidence>
<proteinExistence type="inferred from homology"/>
<dbReference type="InterPro" id="IPR036249">
    <property type="entry name" value="Thioredoxin-like_sf"/>
</dbReference>
<evidence type="ECO:0000256" key="2">
    <source>
        <dbReference type="SAM" id="SignalP"/>
    </source>
</evidence>
<gene>
    <name evidence="4" type="primary">LOC103024248</name>
    <name evidence="3" type="synonym">ERP27</name>
    <name evidence="3" type="ORF">AMEX_G7498</name>
</gene>
<reference evidence="4" key="2">
    <citation type="submission" date="2025-05" db="UniProtKB">
        <authorList>
            <consortium name="Ensembl"/>
        </authorList>
    </citation>
    <scope>IDENTIFICATION</scope>
</reference>
<dbReference type="CDD" id="cd02982">
    <property type="entry name" value="PDI_b'_family"/>
    <property type="match status" value="1"/>
</dbReference>
<dbReference type="PANTHER" id="PTHR18929">
    <property type="entry name" value="PROTEIN DISULFIDE ISOMERASE"/>
    <property type="match status" value="1"/>
</dbReference>
<dbReference type="GO" id="GO:0005783">
    <property type="term" value="C:endoplasmic reticulum"/>
    <property type="evidence" value="ECO:0007669"/>
    <property type="project" value="TreeGrafter"/>
</dbReference>
<feature type="chain" id="PRO_5044668904" evidence="2">
    <location>
        <begin position="17"/>
        <end position="258"/>
    </location>
</feature>
<dbReference type="Ensembl" id="ENSAMXT00005010842.1">
    <property type="protein sequence ID" value="ENSAMXP00005009738.1"/>
    <property type="gene ID" value="ENSAMXG00005005510.1"/>
</dbReference>
<evidence type="ECO:0000313" key="6">
    <source>
        <dbReference type="Proteomes" id="UP000752171"/>
    </source>
</evidence>
<keyword evidence="2" id="KW-0732">Signal</keyword>
<organism evidence="4 5">
    <name type="scientific">Astyanax mexicanus</name>
    <name type="common">Blind cave fish</name>
    <name type="synonym">Astyanax fasciatus mexicanus</name>
    <dbReference type="NCBI Taxonomy" id="7994"/>
    <lineage>
        <taxon>Eukaryota</taxon>
        <taxon>Metazoa</taxon>
        <taxon>Chordata</taxon>
        <taxon>Craniata</taxon>
        <taxon>Vertebrata</taxon>
        <taxon>Euteleostomi</taxon>
        <taxon>Actinopterygii</taxon>
        <taxon>Neopterygii</taxon>
        <taxon>Teleostei</taxon>
        <taxon>Ostariophysi</taxon>
        <taxon>Characiformes</taxon>
        <taxon>Characoidei</taxon>
        <taxon>Acestrorhamphidae</taxon>
        <taxon>Acestrorhamphinae</taxon>
        <taxon>Astyanax</taxon>
    </lineage>
</organism>
<dbReference type="GO" id="GO:0003756">
    <property type="term" value="F:protein disulfide isomerase activity"/>
    <property type="evidence" value="ECO:0007669"/>
    <property type="project" value="TreeGrafter"/>
</dbReference>
<dbReference type="GO" id="GO:0006457">
    <property type="term" value="P:protein folding"/>
    <property type="evidence" value="ECO:0007669"/>
    <property type="project" value="TreeGrafter"/>
</dbReference>
<dbReference type="Gene3D" id="3.40.30.10">
    <property type="entry name" value="Glutaredoxin"/>
    <property type="match status" value="2"/>
</dbReference>
<dbReference type="CDD" id="cd02981">
    <property type="entry name" value="PDI_b_family"/>
    <property type="match status" value="1"/>
</dbReference>
<dbReference type="SUPFAM" id="SSF52833">
    <property type="entry name" value="Thioredoxin-like"/>
    <property type="match status" value="2"/>
</dbReference>
<dbReference type="Pfam" id="PF13848">
    <property type="entry name" value="Thioredoxin_6"/>
    <property type="match status" value="1"/>
</dbReference>
<dbReference type="EMBL" id="JAICCE010000005">
    <property type="protein sequence ID" value="KAG9277490.1"/>
    <property type="molecule type" value="Genomic_DNA"/>
</dbReference>
<protein>
    <submittedName>
        <fullName evidence="4">Endoplasmic reticulum protein 27</fullName>
    </submittedName>
    <submittedName>
        <fullName evidence="3">Endoplasmic reticulum resident protein 27</fullName>
    </submittedName>
</protein>
<accession>A0A8B9H985</accession>
<evidence type="ECO:0000313" key="4">
    <source>
        <dbReference type="Ensembl" id="ENSAMXP00005009738.1"/>
    </source>
</evidence>
<dbReference type="OrthoDB" id="8667660at2759"/>
<dbReference type="OMA" id="EESHGYK"/>
<dbReference type="GO" id="GO:0034976">
    <property type="term" value="P:response to endoplasmic reticulum stress"/>
    <property type="evidence" value="ECO:0007669"/>
    <property type="project" value="TreeGrafter"/>
</dbReference>
<dbReference type="Proteomes" id="UP000752171">
    <property type="component" value="Unassembled WGS sequence"/>
</dbReference>
<feature type="signal peptide" evidence="2">
    <location>
        <begin position="1"/>
        <end position="16"/>
    </location>
</feature>
<comment type="similarity">
    <text evidence="1">Belongs to the protein disulfide isomerase family.</text>
</comment>